<reference evidence="4" key="1">
    <citation type="submission" date="2016-06" db="UniProtKB">
        <authorList>
            <consortium name="WormBaseParasite"/>
        </authorList>
    </citation>
    <scope>IDENTIFICATION</scope>
</reference>
<gene>
    <name evidence="2" type="ORF">SSLN_LOCUS11674</name>
</gene>
<proteinExistence type="predicted"/>
<name>A0A183T5C6_SCHSO</name>
<protein>
    <submittedName>
        <fullName evidence="2 4">Uncharacterized protein</fullName>
    </submittedName>
</protein>
<sequence length="229" mass="25553">MLSYTRIHPPKHAQKPAMGTLPPPRADCFTKSAQQTDIVRSPHPSGFGADLFRKPKHFSACLPVRIPVRSLLGEETNAKILWGHRQQQQLLLFDPKLLFSCHSIKETPLTKLLPTPHSIPNGTLFFSPSPMLFLLIAPFDVFQHLISPHRFLNSSLCLLAPPSLFLAPCPILFSSIFFIATQDGAHPNGVILCSQTVATLVEKDTRHQDMKNHTTGSQRSRQNVELPTE</sequence>
<accession>A0A183T5C6</accession>
<dbReference type="WBParaSite" id="SSLN_0001211901-mRNA-1">
    <property type="protein sequence ID" value="SSLN_0001211901-mRNA-1"/>
    <property type="gene ID" value="SSLN_0001211901"/>
</dbReference>
<evidence type="ECO:0000256" key="1">
    <source>
        <dbReference type="SAM" id="MobiDB-lite"/>
    </source>
</evidence>
<dbReference type="Proteomes" id="UP000275846">
    <property type="component" value="Unassembled WGS sequence"/>
</dbReference>
<keyword evidence="3" id="KW-1185">Reference proteome</keyword>
<reference evidence="2 3" key="2">
    <citation type="submission" date="2018-11" db="EMBL/GenBank/DDBJ databases">
        <authorList>
            <consortium name="Pathogen Informatics"/>
        </authorList>
    </citation>
    <scope>NUCLEOTIDE SEQUENCE [LARGE SCALE GENOMIC DNA]</scope>
    <source>
        <strain evidence="2 3">NST_G2</strain>
    </source>
</reference>
<evidence type="ECO:0000313" key="3">
    <source>
        <dbReference type="Proteomes" id="UP000275846"/>
    </source>
</evidence>
<evidence type="ECO:0000313" key="2">
    <source>
        <dbReference type="EMBL" id="VDL98059.1"/>
    </source>
</evidence>
<evidence type="ECO:0000313" key="4">
    <source>
        <dbReference type="WBParaSite" id="SSLN_0001211901-mRNA-1"/>
    </source>
</evidence>
<feature type="compositionally biased region" description="Polar residues" evidence="1">
    <location>
        <begin position="213"/>
        <end position="229"/>
    </location>
</feature>
<organism evidence="4">
    <name type="scientific">Schistocephalus solidus</name>
    <name type="common">Tapeworm</name>
    <dbReference type="NCBI Taxonomy" id="70667"/>
    <lineage>
        <taxon>Eukaryota</taxon>
        <taxon>Metazoa</taxon>
        <taxon>Spiralia</taxon>
        <taxon>Lophotrochozoa</taxon>
        <taxon>Platyhelminthes</taxon>
        <taxon>Cestoda</taxon>
        <taxon>Eucestoda</taxon>
        <taxon>Diphyllobothriidea</taxon>
        <taxon>Diphyllobothriidae</taxon>
        <taxon>Schistocephalus</taxon>
    </lineage>
</organism>
<feature type="region of interest" description="Disordered" evidence="1">
    <location>
        <begin position="206"/>
        <end position="229"/>
    </location>
</feature>
<dbReference type="AlphaFoldDB" id="A0A183T5C6"/>
<dbReference type="EMBL" id="UYSU01036716">
    <property type="protein sequence ID" value="VDL98059.1"/>
    <property type="molecule type" value="Genomic_DNA"/>
</dbReference>
<feature type="region of interest" description="Disordered" evidence="1">
    <location>
        <begin position="1"/>
        <end position="24"/>
    </location>
</feature>